<name>A0ABD2BN27_VESSQ</name>
<keyword evidence="2" id="KW-1185">Reference proteome</keyword>
<dbReference type="Proteomes" id="UP001607302">
    <property type="component" value="Unassembled WGS sequence"/>
</dbReference>
<comment type="caution">
    <text evidence="1">The sequence shown here is derived from an EMBL/GenBank/DDBJ whole genome shotgun (WGS) entry which is preliminary data.</text>
</comment>
<accession>A0ABD2BN27</accession>
<evidence type="ECO:0000313" key="1">
    <source>
        <dbReference type="EMBL" id="KAL2734166.1"/>
    </source>
</evidence>
<sequence>MYQRRLAWSVTREKTGFTIQTGVKTSLRKDIFNFDISRTKIVFPSNYEYFKDITVEVNSSEKDSNLLSLEVNLIKNSDDIPVSLKLKILRITKRLSLREDNIVKSEENILFQGLNLWAIIIQLVPTRESESSSLCLFSGDTGTEVKQELSDWTMVGRSLKKPVSVKNVRLWRQQAAFACD</sequence>
<dbReference type="EMBL" id="JAUDFV010000074">
    <property type="protein sequence ID" value="KAL2734166.1"/>
    <property type="molecule type" value="Genomic_DNA"/>
</dbReference>
<proteinExistence type="predicted"/>
<reference evidence="1 2" key="1">
    <citation type="journal article" date="2024" name="Ann. Entomol. Soc. Am.">
        <title>Genomic analyses of the southern and eastern yellowjacket wasps (Hymenoptera: Vespidae) reveal evolutionary signatures of social life.</title>
        <authorList>
            <person name="Catto M.A."/>
            <person name="Caine P.B."/>
            <person name="Orr S.E."/>
            <person name="Hunt B.G."/>
            <person name="Goodisman M.A.D."/>
        </authorList>
    </citation>
    <scope>NUCLEOTIDE SEQUENCE [LARGE SCALE GENOMIC DNA]</scope>
    <source>
        <strain evidence="1">233</strain>
        <tissue evidence="1">Head and thorax</tissue>
    </source>
</reference>
<organism evidence="1 2">
    <name type="scientific">Vespula squamosa</name>
    <name type="common">Southern yellow jacket</name>
    <name type="synonym">Wasp</name>
    <dbReference type="NCBI Taxonomy" id="30214"/>
    <lineage>
        <taxon>Eukaryota</taxon>
        <taxon>Metazoa</taxon>
        <taxon>Ecdysozoa</taxon>
        <taxon>Arthropoda</taxon>
        <taxon>Hexapoda</taxon>
        <taxon>Insecta</taxon>
        <taxon>Pterygota</taxon>
        <taxon>Neoptera</taxon>
        <taxon>Endopterygota</taxon>
        <taxon>Hymenoptera</taxon>
        <taxon>Apocrita</taxon>
        <taxon>Aculeata</taxon>
        <taxon>Vespoidea</taxon>
        <taxon>Vespidae</taxon>
        <taxon>Vespinae</taxon>
        <taxon>Vespula</taxon>
    </lineage>
</organism>
<protein>
    <submittedName>
        <fullName evidence="1">Uncharacterized protein</fullName>
    </submittedName>
</protein>
<evidence type="ECO:0000313" key="2">
    <source>
        <dbReference type="Proteomes" id="UP001607302"/>
    </source>
</evidence>
<dbReference type="AlphaFoldDB" id="A0ABD2BN27"/>
<gene>
    <name evidence="1" type="ORF">V1478_003864</name>
</gene>